<evidence type="ECO:0000313" key="1">
    <source>
        <dbReference type="EMBL" id="AYU82518.1"/>
    </source>
</evidence>
<protein>
    <submittedName>
        <fullName evidence="1">Tuzin-like protein</fullName>
    </submittedName>
</protein>
<dbReference type="VEuPathDB" id="TriTrypDB:LDHU3_34.2690"/>
<evidence type="ECO:0000313" key="2">
    <source>
        <dbReference type="Proteomes" id="UP000274082"/>
    </source>
</evidence>
<dbReference type="EMBL" id="CP029533">
    <property type="protein sequence ID" value="AYU82518.1"/>
    <property type="molecule type" value="Genomic_DNA"/>
</dbReference>
<gene>
    <name evidence="1" type="ORF">LdCL_340024000</name>
</gene>
<sequence length="730" mass="79327">MRVRAGVYVYVCVCARPLAAQPLSAPMPHHVPHSSLCCTLARGSWVLLEDARRCRRAPSRERRRHAHAHTRHSHVHVLALILVPWEDAMRRIVAGRCLCGLGGRDCAAASASSRLCLFCCGLPSPSCGCGGTDFVLPHGGDGRECVCGRRGPSPSPQNPWNSLEGLLVGVRATHPASVFEDRPVALGRLLSRLSETTYKAELLGIGKRGCGGDERRGDAAQLPTVDAGTRVTVRMEGEPASAAAVGQPAVHMKGTIAKVNGNATCIILMENGEVELSVAPERIVALQSRKKLLHSARLVALVSWLRSCVHDPRDVEAIALVLFSRGWRAERMYLLESVDLLPFVFVSRVELDSISEKAQWERDHHKAMRMLRRERVKDKNFRYALAKYKGTMSCIAGVLVVGYVFTANLRAYRRQQRGHQLRTAIETLSKAARPSKEEGVLAADEEALVRSVLTQMAPSHPRIVAVAGGSGGGGCVPCRRAVRVEGVPLVHVDVGGTEDTLRCVVKALGVSNVEVCGDLLGFVEEAMRGATVQGSDGVPFLVMRLREGSDLGRVYGEVVSLVSDCQACHVILEVPVNSLTPLNVSLRRLDFYCIPPLSRRQAFAYTEHALDALDLVYFVEVVGTRGSDVDELCAALRQRGVDPVAYTSLMLVRAMRRLQAALGPPGSPARAAIRQLASMPFADGVRDDATGAMSVLGQPGVREMVLYDPVQDEWRFAQQVYHTAARCILV</sequence>
<name>A0A3Q8IHH1_LEIDO</name>
<accession>A0A3Q8IHH1</accession>
<dbReference type="AlphaFoldDB" id="A0A3Q8IHH1"/>
<keyword evidence="2" id="KW-1185">Reference proteome</keyword>
<dbReference type="OrthoDB" id="269715at2759"/>
<dbReference type="PANTHER" id="PTHR34157">
    <property type="entry name" value="TUZIN"/>
    <property type="match status" value="1"/>
</dbReference>
<dbReference type="Proteomes" id="UP000274082">
    <property type="component" value="Chromosome 34"/>
</dbReference>
<dbReference type="VEuPathDB" id="TriTrypDB:LdBPK_080740.1"/>
<organism evidence="1 2">
    <name type="scientific">Leishmania donovani</name>
    <dbReference type="NCBI Taxonomy" id="5661"/>
    <lineage>
        <taxon>Eukaryota</taxon>
        <taxon>Discoba</taxon>
        <taxon>Euglenozoa</taxon>
        <taxon>Kinetoplastea</taxon>
        <taxon>Metakinetoplastina</taxon>
        <taxon>Trypanosomatida</taxon>
        <taxon>Trypanosomatidae</taxon>
        <taxon>Leishmaniinae</taxon>
        <taxon>Leishmania</taxon>
    </lineage>
</organism>
<reference evidence="1 2" key="1">
    <citation type="journal article" date="2018" name="Sci. Rep.">
        <title>A complete Leishmania donovani reference genome identifies novel genetic variations associated with virulence.</title>
        <authorList>
            <person name="Lypaczewski P."/>
            <person name="Hoshizaki J."/>
            <person name="Zhang W.-W."/>
            <person name="McCall L.-I."/>
            <person name="Torcivia-Rodriguez J."/>
            <person name="Simonyan V."/>
            <person name="Kaur A."/>
            <person name="Dewar K."/>
            <person name="Matlashewski G."/>
        </authorList>
    </citation>
    <scope>NUCLEOTIDE SEQUENCE [LARGE SCALE GENOMIC DNA]</scope>
    <source>
        <strain evidence="1 2">LdCL</strain>
    </source>
</reference>
<proteinExistence type="predicted"/>
<dbReference type="PANTHER" id="PTHR34157:SF2">
    <property type="entry name" value="TUZIN"/>
    <property type="match status" value="1"/>
</dbReference>
<dbReference type="VEuPathDB" id="TriTrypDB:LdCL_340024000"/>